<feature type="transmembrane region" description="Helical" evidence="1">
    <location>
        <begin position="253"/>
        <end position="273"/>
    </location>
</feature>
<protein>
    <submittedName>
        <fullName evidence="2">PTS system mannose/fructose/sorbose family transporter subunit IID</fullName>
    </submittedName>
</protein>
<gene>
    <name evidence="2" type="ORF">LACZS2_000471</name>
</gene>
<dbReference type="RefSeq" id="WP_070650711.1">
    <property type="nucleotide sequence ID" value="NZ_CP132484.1"/>
</dbReference>
<evidence type="ECO:0000313" key="2">
    <source>
        <dbReference type="EMBL" id="WLV84065.1"/>
    </source>
</evidence>
<evidence type="ECO:0000313" key="3">
    <source>
        <dbReference type="Proteomes" id="UP001229832"/>
    </source>
</evidence>
<organism evidence="2 3">
    <name type="scientific">Lacticaseibacillus zeae subsp. silagei</name>
    <dbReference type="NCBI Taxonomy" id="3068307"/>
    <lineage>
        <taxon>Bacteria</taxon>
        <taxon>Bacillati</taxon>
        <taxon>Bacillota</taxon>
        <taxon>Bacilli</taxon>
        <taxon>Lactobacillales</taxon>
        <taxon>Lactobacillaceae</taxon>
        <taxon>Lacticaseibacillus</taxon>
    </lineage>
</organism>
<feature type="transmembrane region" description="Helical" evidence="1">
    <location>
        <begin position="180"/>
        <end position="201"/>
    </location>
</feature>
<keyword evidence="1" id="KW-0812">Transmembrane</keyword>
<dbReference type="Pfam" id="PF03613">
    <property type="entry name" value="EIID-AGA"/>
    <property type="match status" value="1"/>
</dbReference>
<reference evidence="2 3" key="1">
    <citation type="submission" date="2023-08" db="EMBL/GenBank/DDBJ databases">
        <authorList>
            <person name="Buchebner-Jance M."/>
        </authorList>
    </citation>
    <scope>NUCLEOTIDE SEQUENCE [LARGE SCALE GENOMIC DNA]</scope>
    <source>
        <strain evidence="2 3">NCIMB 15475</strain>
    </source>
</reference>
<dbReference type="InterPro" id="IPR050303">
    <property type="entry name" value="GatZ_KbaZ_carbometab"/>
</dbReference>
<evidence type="ECO:0000256" key="1">
    <source>
        <dbReference type="SAM" id="Phobius"/>
    </source>
</evidence>
<dbReference type="AlphaFoldDB" id="A0ABD7ZB07"/>
<sequence>MNSKVEPKQILTAKERKSMYRRWIFTAGLGYNFETQQAPSVAFSMAKALRKIYPNDDDYIAAMDNHYKYFNITPQMGNVVLGATLAMEEKDGIKAIDAVQSLKTSLMGPLSGVGDSVFWILFPTVMGSIAGYMALQGNPTGAIIWMLLYVLIYFLKMWLFKLGYDSGTKLITTLGSRISAFTDAVSVMGLAVIGTLIATVVKVYTPLTFQTGKVKLGLQTGIFDKIMPGLLPVCLAGLVYWLLGKKSWTPTRIILAVIVFSLVGAAFGFLGIAPTK</sequence>
<feature type="transmembrane region" description="Helical" evidence="1">
    <location>
        <begin position="142"/>
        <end position="160"/>
    </location>
</feature>
<dbReference type="EMBL" id="CP132485">
    <property type="protein sequence ID" value="WLV84065.1"/>
    <property type="molecule type" value="Genomic_DNA"/>
</dbReference>
<feature type="transmembrane region" description="Helical" evidence="1">
    <location>
        <begin position="222"/>
        <end position="241"/>
    </location>
</feature>
<dbReference type="Proteomes" id="UP001229832">
    <property type="component" value="Chromosome"/>
</dbReference>
<keyword evidence="1" id="KW-0472">Membrane</keyword>
<feature type="transmembrane region" description="Helical" evidence="1">
    <location>
        <begin position="116"/>
        <end position="135"/>
    </location>
</feature>
<dbReference type="PANTHER" id="PTHR32502:SF26">
    <property type="entry name" value="PHOSPHOTRANSFERASE SYSTEM SUGAR-SPECIFIC EIID COMPONENT"/>
    <property type="match status" value="1"/>
</dbReference>
<accession>A0ABD7ZB07</accession>
<name>A0ABD7ZB07_LACZE</name>
<dbReference type="PANTHER" id="PTHR32502">
    <property type="entry name" value="N-ACETYLGALACTOSAMINE PERMEASE II COMPONENT-RELATED"/>
    <property type="match status" value="1"/>
</dbReference>
<keyword evidence="1" id="KW-1133">Transmembrane helix</keyword>
<dbReference type="PROSITE" id="PS51108">
    <property type="entry name" value="PTS_EIID"/>
    <property type="match status" value="1"/>
</dbReference>
<keyword evidence="3" id="KW-1185">Reference proteome</keyword>
<dbReference type="GeneID" id="93268196"/>
<dbReference type="InterPro" id="IPR004704">
    <property type="entry name" value="PTS_IID_man"/>
</dbReference>
<proteinExistence type="predicted"/>